<evidence type="ECO:0000256" key="6">
    <source>
        <dbReference type="ARBA" id="ARBA00023002"/>
    </source>
</evidence>
<comment type="similarity">
    <text evidence="2">Belongs to the nitroreductase family.</text>
</comment>
<evidence type="ECO:0000256" key="8">
    <source>
        <dbReference type="SAM" id="MobiDB-lite"/>
    </source>
</evidence>
<dbReference type="InterPro" id="IPR000415">
    <property type="entry name" value="Nitroreductase-like"/>
</dbReference>
<dbReference type="RefSeq" id="WP_114744479.1">
    <property type="nucleotide sequence ID" value="NZ_QQAY01000002.1"/>
</dbReference>
<dbReference type="Proteomes" id="UP000255326">
    <property type="component" value="Unassembled WGS sequence"/>
</dbReference>
<accession>A0A370GPI7</accession>
<dbReference type="InterPro" id="IPR052530">
    <property type="entry name" value="NAD(P)H_nitroreductase"/>
</dbReference>
<dbReference type="SUPFAM" id="SSF55469">
    <property type="entry name" value="FMN-dependent nitroreductase-like"/>
    <property type="match status" value="1"/>
</dbReference>
<sequence>MKIADLITSRRNIKKFKPDPLDKNKVLEWLDAASWAPNHKMTEPWEILFVGPETRAEINHKIDFGGAPVVMVILSKKGKTEVEREENMAATACFIQNFMLAAWSEGVGTFWSSAAASKRSRDILNISDEYDVVGVISAGYPEEIPEPKPRTPISQKIKELS</sequence>
<keyword evidence="7" id="KW-0520">NAD</keyword>
<evidence type="ECO:0000259" key="9">
    <source>
        <dbReference type="Pfam" id="PF00881"/>
    </source>
</evidence>
<dbReference type="PANTHER" id="PTHR43821">
    <property type="entry name" value="NAD(P)H NITROREDUCTASE YDJA-RELATED"/>
    <property type="match status" value="1"/>
</dbReference>
<evidence type="ECO:0000256" key="7">
    <source>
        <dbReference type="ARBA" id="ARBA00023027"/>
    </source>
</evidence>
<dbReference type="Gene3D" id="3.40.109.10">
    <property type="entry name" value="NADH Oxidase"/>
    <property type="match status" value="1"/>
</dbReference>
<evidence type="ECO:0000256" key="1">
    <source>
        <dbReference type="ARBA" id="ARBA00001917"/>
    </source>
</evidence>
<reference evidence="10 11" key="1">
    <citation type="submission" date="2018-07" db="EMBL/GenBank/DDBJ databases">
        <title>Genomic Encyclopedia of Type Strains, Phase IV (KMG-IV): sequencing the most valuable type-strain genomes for metagenomic binning, comparative biology and taxonomic classification.</title>
        <authorList>
            <person name="Goeker M."/>
        </authorList>
    </citation>
    <scope>NUCLEOTIDE SEQUENCE [LARGE SCALE GENOMIC DNA]</scope>
    <source>
        <strain evidence="10 11">DSM 25281</strain>
    </source>
</reference>
<keyword evidence="4" id="KW-0288">FMN</keyword>
<dbReference type="GO" id="GO:0016491">
    <property type="term" value="F:oxidoreductase activity"/>
    <property type="evidence" value="ECO:0007669"/>
    <property type="project" value="UniProtKB-KW"/>
</dbReference>
<keyword evidence="5" id="KW-0521">NADP</keyword>
<dbReference type="EMBL" id="QQAY01000002">
    <property type="protein sequence ID" value="RDI45648.1"/>
    <property type="molecule type" value="Genomic_DNA"/>
</dbReference>
<dbReference type="Pfam" id="PF00881">
    <property type="entry name" value="Nitroreductase"/>
    <property type="match status" value="2"/>
</dbReference>
<dbReference type="CDD" id="cd02135">
    <property type="entry name" value="YdjA-like"/>
    <property type="match status" value="1"/>
</dbReference>
<dbReference type="PANTHER" id="PTHR43821:SF1">
    <property type="entry name" value="NAD(P)H NITROREDUCTASE YDJA-RELATED"/>
    <property type="match status" value="1"/>
</dbReference>
<organism evidence="10 11">
    <name type="scientific">Falsibacillus pallidus</name>
    <dbReference type="NCBI Taxonomy" id="493781"/>
    <lineage>
        <taxon>Bacteria</taxon>
        <taxon>Bacillati</taxon>
        <taxon>Bacillota</taxon>
        <taxon>Bacilli</taxon>
        <taxon>Bacillales</taxon>
        <taxon>Bacillaceae</taxon>
        <taxon>Falsibacillus</taxon>
    </lineage>
</organism>
<name>A0A370GPI7_9BACI</name>
<keyword evidence="3" id="KW-0285">Flavoprotein</keyword>
<feature type="region of interest" description="Disordered" evidence="8">
    <location>
        <begin position="141"/>
        <end position="161"/>
    </location>
</feature>
<comment type="caution">
    <text evidence="10">The sequence shown here is derived from an EMBL/GenBank/DDBJ whole genome shotgun (WGS) entry which is preliminary data.</text>
</comment>
<evidence type="ECO:0000313" key="11">
    <source>
        <dbReference type="Proteomes" id="UP000255326"/>
    </source>
</evidence>
<dbReference type="InterPro" id="IPR026021">
    <property type="entry name" value="YdjA-like"/>
</dbReference>
<comment type="cofactor">
    <cofactor evidence="1">
        <name>FMN</name>
        <dbReference type="ChEBI" id="CHEBI:58210"/>
    </cofactor>
</comment>
<evidence type="ECO:0000256" key="5">
    <source>
        <dbReference type="ARBA" id="ARBA00022857"/>
    </source>
</evidence>
<dbReference type="InterPro" id="IPR029479">
    <property type="entry name" value="Nitroreductase"/>
</dbReference>
<proteinExistence type="inferred from homology"/>
<feature type="domain" description="Nitroreductase" evidence="9">
    <location>
        <begin position="7"/>
        <end position="60"/>
    </location>
</feature>
<keyword evidence="6" id="KW-0560">Oxidoreductase</keyword>
<protein>
    <submittedName>
        <fullName evidence="10">Nitroreductase</fullName>
    </submittedName>
</protein>
<evidence type="ECO:0000256" key="4">
    <source>
        <dbReference type="ARBA" id="ARBA00022643"/>
    </source>
</evidence>
<evidence type="ECO:0000256" key="2">
    <source>
        <dbReference type="ARBA" id="ARBA00007118"/>
    </source>
</evidence>
<evidence type="ECO:0000256" key="3">
    <source>
        <dbReference type="ARBA" id="ARBA00022630"/>
    </source>
</evidence>
<dbReference type="OrthoDB" id="9804207at2"/>
<evidence type="ECO:0000313" key="10">
    <source>
        <dbReference type="EMBL" id="RDI45648.1"/>
    </source>
</evidence>
<feature type="domain" description="Nitroreductase" evidence="9">
    <location>
        <begin position="64"/>
        <end position="140"/>
    </location>
</feature>
<keyword evidence="11" id="KW-1185">Reference proteome</keyword>
<gene>
    <name evidence="10" type="ORF">DFR59_102279</name>
</gene>
<dbReference type="AlphaFoldDB" id="A0A370GPI7"/>